<dbReference type="EMBL" id="CP144052">
    <property type="protein sequence ID" value="WWD16357.1"/>
    <property type="molecule type" value="Genomic_DNA"/>
</dbReference>
<evidence type="ECO:0008006" key="13">
    <source>
        <dbReference type="Google" id="ProtNLM"/>
    </source>
</evidence>
<keyword evidence="7" id="KW-1208">Phospholipid metabolism</keyword>
<keyword evidence="6 10" id="KW-0472">Membrane</keyword>
<evidence type="ECO:0000256" key="8">
    <source>
        <dbReference type="RuleBase" id="RU003750"/>
    </source>
</evidence>
<gene>
    <name evidence="11" type="ORF">CI109_100783</name>
</gene>
<evidence type="ECO:0000256" key="6">
    <source>
        <dbReference type="ARBA" id="ARBA00023136"/>
    </source>
</evidence>
<sequence>MAPTTRSKQSTPAPEEQPSTTAFSPTPASLGDIKHRPREGSRSRTREEVWDPKYAVDLAVDENVFLFVPNLIGYTRVLTAAASLYYMPSYPKYCFVLYSISCLLDAVDGQAARALGQTSKFGAVLDMVTDRCTTACLLCFLASTYDKFAIVFMFLITLDFSSHYIHMYSSLVTGSSSHKTVTSDVSRILWYYYNDSRTLFIFCFANELFFVTLYLNHFWDTPITTTSYLPSLLIDLAIQYPKSVGLFVHLLRNLTWPQVVGAICLPICAAKQVINVVQFWKASKILVGVDLAERQAAREAALLKARGVQ</sequence>
<evidence type="ECO:0000256" key="4">
    <source>
        <dbReference type="ARBA" id="ARBA00022989"/>
    </source>
</evidence>
<dbReference type="AlphaFoldDB" id="A0AAJ8LEL6"/>
<evidence type="ECO:0000256" key="2">
    <source>
        <dbReference type="ARBA" id="ARBA00022679"/>
    </source>
</evidence>
<feature type="compositionally biased region" description="Polar residues" evidence="9">
    <location>
        <begin position="1"/>
        <end position="27"/>
    </location>
</feature>
<dbReference type="GO" id="GO:0006661">
    <property type="term" value="P:phosphatidylinositol biosynthetic process"/>
    <property type="evidence" value="ECO:0007669"/>
    <property type="project" value="TreeGrafter"/>
</dbReference>
<feature type="compositionally biased region" description="Basic and acidic residues" evidence="9">
    <location>
        <begin position="32"/>
        <end position="46"/>
    </location>
</feature>
<name>A0AAJ8LEL6_9TREE</name>
<keyword evidence="12" id="KW-1185">Reference proteome</keyword>
<dbReference type="InterPro" id="IPR000462">
    <property type="entry name" value="CDP-OH_P_trans"/>
</dbReference>
<evidence type="ECO:0000256" key="1">
    <source>
        <dbReference type="ARBA" id="ARBA00004141"/>
    </source>
</evidence>
<dbReference type="Pfam" id="PF01066">
    <property type="entry name" value="CDP-OH_P_transf"/>
    <property type="match status" value="1"/>
</dbReference>
<feature type="transmembrane region" description="Helical" evidence="10">
    <location>
        <begin position="199"/>
        <end position="219"/>
    </location>
</feature>
<dbReference type="InterPro" id="IPR048254">
    <property type="entry name" value="CDP_ALCOHOL_P_TRANSF_CS"/>
</dbReference>
<dbReference type="GO" id="GO:0016020">
    <property type="term" value="C:membrane"/>
    <property type="evidence" value="ECO:0007669"/>
    <property type="project" value="UniProtKB-SubCell"/>
</dbReference>
<dbReference type="PROSITE" id="PS00379">
    <property type="entry name" value="CDP_ALCOHOL_P_TRANSF"/>
    <property type="match status" value="1"/>
</dbReference>
<reference evidence="11" key="1">
    <citation type="submission" date="2017-08" db="EMBL/GenBank/DDBJ databases">
        <authorList>
            <person name="Cuomo C."/>
            <person name="Billmyre B."/>
            <person name="Heitman J."/>
        </authorList>
    </citation>
    <scope>NUCLEOTIDE SEQUENCE</scope>
    <source>
        <strain evidence="11">CBS 12478</strain>
    </source>
</reference>
<dbReference type="GO" id="GO:0003881">
    <property type="term" value="F:CDP-diacylglycerol-inositol 3-phosphatidyltransferase activity"/>
    <property type="evidence" value="ECO:0007669"/>
    <property type="project" value="TreeGrafter"/>
</dbReference>
<reference evidence="11" key="2">
    <citation type="submission" date="2024-01" db="EMBL/GenBank/DDBJ databases">
        <title>Comparative genomics of Cryptococcus and Kwoniella reveals pathogenesis evolution and contrasting modes of karyotype evolution via chromosome fusion or intercentromeric recombination.</title>
        <authorList>
            <person name="Coelho M.A."/>
            <person name="David-Palma M."/>
            <person name="Shea T."/>
            <person name="Bowers K."/>
            <person name="McGinley-Smith S."/>
            <person name="Mohammad A.W."/>
            <person name="Gnirke A."/>
            <person name="Yurkov A.M."/>
            <person name="Nowrousian M."/>
            <person name="Sun S."/>
            <person name="Cuomo C.A."/>
            <person name="Heitman J."/>
        </authorList>
    </citation>
    <scope>NUCLEOTIDE SEQUENCE</scope>
    <source>
        <strain evidence="11">CBS 12478</strain>
    </source>
</reference>
<dbReference type="PANTHER" id="PTHR15362:SF4">
    <property type="entry name" value="CDP-DIACYLGLYCEROL--INOSITOL 3-PHOSPHATIDYLTRANSFERASE"/>
    <property type="match status" value="1"/>
</dbReference>
<dbReference type="KEGG" id="ksn:43590335"/>
<protein>
    <recommendedName>
        <fullName evidence="13">CDP-diacylglycerol-inositol 3-phosphatidyltransferase</fullName>
    </recommendedName>
</protein>
<dbReference type="GO" id="GO:0005794">
    <property type="term" value="C:Golgi apparatus"/>
    <property type="evidence" value="ECO:0007669"/>
    <property type="project" value="TreeGrafter"/>
</dbReference>
<keyword evidence="5" id="KW-0443">Lipid metabolism</keyword>
<dbReference type="Proteomes" id="UP000322225">
    <property type="component" value="Chromosome 2"/>
</dbReference>
<evidence type="ECO:0000313" key="12">
    <source>
        <dbReference type="Proteomes" id="UP000322225"/>
    </source>
</evidence>
<keyword evidence="2 8" id="KW-0808">Transferase</keyword>
<evidence type="ECO:0000256" key="7">
    <source>
        <dbReference type="ARBA" id="ARBA00023264"/>
    </source>
</evidence>
<dbReference type="Gene3D" id="1.20.120.1760">
    <property type="match status" value="1"/>
</dbReference>
<evidence type="ECO:0000256" key="3">
    <source>
        <dbReference type="ARBA" id="ARBA00022692"/>
    </source>
</evidence>
<keyword evidence="4 10" id="KW-1133">Transmembrane helix</keyword>
<dbReference type="GeneID" id="43590335"/>
<dbReference type="InterPro" id="IPR043130">
    <property type="entry name" value="CDP-OH_PTrfase_TM_dom"/>
</dbReference>
<comment type="similarity">
    <text evidence="8">Belongs to the CDP-alcohol phosphatidyltransferase class-I family.</text>
</comment>
<accession>A0AAJ8LEL6</accession>
<evidence type="ECO:0000256" key="9">
    <source>
        <dbReference type="SAM" id="MobiDB-lite"/>
    </source>
</evidence>
<feature type="region of interest" description="Disordered" evidence="9">
    <location>
        <begin position="1"/>
        <end position="46"/>
    </location>
</feature>
<evidence type="ECO:0000256" key="10">
    <source>
        <dbReference type="SAM" id="Phobius"/>
    </source>
</evidence>
<proteinExistence type="inferred from homology"/>
<keyword evidence="3 10" id="KW-0812">Transmembrane</keyword>
<evidence type="ECO:0000256" key="5">
    <source>
        <dbReference type="ARBA" id="ARBA00023098"/>
    </source>
</evidence>
<evidence type="ECO:0000313" key="11">
    <source>
        <dbReference type="EMBL" id="WWD16357.1"/>
    </source>
</evidence>
<dbReference type="PANTHER" id="PTHR15362">
    <property type="entry name" value="PHOSPHATIDYLINOSITOL SYNTHASE"/>
    <property type="match status" value="1"/>
</dbReference>
<organism evidence="11 12">
    <name type="scientific">Kwoniella shandongensis</name>
    <dbReference type="NCBI Taxonomy" id="1734106"/>
    <lineage>
        <taxon>Eukaryota</taxon>
        <taxon>Fungi</taxon>
        <taxon>Dikarya</taxon>
        <taxon>Basidiomycota</taxon>
        <taxon>Agaricomycotina</taxon>
        <taxon>Tremellomycetes</taxon>
        <taxon>Tremellales</taxon>
        <taxon>Cryptococcaceae</taxon>
        <taxon>Kwoniella</taxon>
    </lineage>
</organism>
<dbReference type="RefSeq" id="XP_065822917.1">
    <property type="nucleotide sequence ID" value="XM_065966845.1"/>
</dbReference>
<comment type="subcellular location">
    <subcellularLocation>
        <location evidence="1">Membrane</location>
        <topology evidence="1">Multi-pass membrane protein</topology>
    </subcellularLocation>
</comment>
<dbReference type="FunFam" id="1.20.120.1760:FF:000011">
    <property type="entry name" value="Cdp-diacylglycerol-inositol 3-phosphatidyltransferase pis"/>
    <property type="match status" value="1"/>
</dbReference>